<accession>A0A0F9F3Y0</accession>
<organism evidence="1">
    <name type="scientific">marine sediment metagenome</name>
    <dbReference type="NCBI Taxonomy" id="412755"/>
    <lineage>
        <taxon>unclassified sequences</taxon>
        <taxon>metagenomes</taxon>
        <taxon>ecological metagenomes</taxon>
    </lineage>
</organism>
<comment type="caution">
    <text evidence="1">The sequence shown here is derived from an EMBL/GenBank/DDBJ whole genome shotgun (WGS) entry which is preliminary data.</text>
</comment>
<sequence length="73" mass="7499">MSLVLIPDGPGTTIDLRDGFQGLPAAPRGTAAIMGRFASGPVAFAALASSSEQERLFAGDPDDDFEASLAMDD</sequence>
<dbReference type="EMBL" id="LAZR01025040">
    <property type="protein sequence ID" value="KKL73181.1"/>
    <property type="molecule type" value="Genomic_DNA"/>
</dbReference>
<reference evidence="1" key="1">
    <citation type="journal article" date="2015" name="Nature">
        <title>Complex archaea that bridge the gap between prokaryotes and eukaryotes.</title>
        <authorList>
            <person name="Spang A."/>
            <person name="Saw J.H."/>
            <person name="Jorgensen S.L."/>
            <person name="Zaremba-Niedzwiedzka K."/>
            <person name="Martijn J."/>
            <person name="Lind A.E."/>
            <person name="van Eijk R."/>
            <person name="Schleper C."/>
            <person name="Guy L."/>
            <person name="Ettema T.J."/>
        </authorList>
    </citation>
    <scope>NUCLEOTIDE SEQUENCE</scope>
</reference>
<evidence type="ECO:0000313" key="1">
    <source>
        <dbReference type="EMBL" id="KKL73181.1"/>
    </source>
</evidence>
<name>A0A0F9F3Y0_9ZZZZ</name>
<proteinExistence type="predicted"/>
<protein>
    <submittedName>
        <fullName evidence="1">Uncharacterized protein</fullName>
    </submittedName>
</protein>
<gene>
    <name evidence="1" type="ORF">LCGC14_2077460</name>
</gene>
<feature type="non-terminal residue" evidence="1">
    <location>
        <position position="73"/>
    </location>
</feature>
<dbReference type="AlphaFoldDB" id="A0A0F9F3Y0"/>